<reference evidence="5 6" key="1">
    <citation type="submission" date="2019-09" db="EMBL/GenBank/DDBJ databases">
        <title>Phylogeny of genus Pseudoclavibacter and closely related genus.</title>
        <authorList>
            <person name="Li Y."/>
        </authorList>
    </citation>
    <scope>NUCLEOTIDE SEQUENCE [LARGE SCALE GENOMIC DNA]</scope>
    <source>
        <strain evidence="5 6">KCTC 13959</strain>
    </source>
</reference>
<comment type="caution">
    <text evidence="5">The sequence shown here is derived from an EMBL/GenBank/DDBJ whole genome shotgun (WGS) entry which is preliminary data.</text>
</comment>
<comment type="similarity">
    <text evidence="1">Belongs to the HpcH/HpaI aldolase family.</text>
</comment>
<dbReference type="GO" id="GO:0016832">
    <property type="term" value="F:aldehyde-lyase activity"/>
    <property type="evidence" value="ECO:0007669"/>
    <property type="project" value="TreeGrafter"/>
</dbReference>
<dbReference type="PANTHER" id="PTHR30502:SF0">
    <property type="entry name" value="PHOSPHOENOLPYRUVATE CARBOXYLASE FAMILY PROTEIN"/>
    <property type="match status" value="1"/>
</dbReference>
<dbReference type="Gene3D" id="3.20.20.60">
    <property type="entry name" value="Phosphoenolpyruvate-binding domains"/>
    <property type="match status" value="1"/>
</dbReference>
<keyword evidence="6" id="KW-1185">Reference proteome</keyword>
<dbReference type="EMBL" id="WBKB01000002">
    <property type="protein sequence ID" value="KAB1644227.1"/>
    <property type="molecule type" value="Genomic_DNA"/>
</dbReference>
<dbReference type="InterPro" id="IPR005000">
    <property type="entry name" value="Aldolase/citrate-lyase_domain"/>
</dbReference>
<dbReference type="InterPro" id="IPR050251">
    <property type="entry name" value="HpcH-HpaI_aldolase"/>
</dbReference>
<name>A0A7J5BDD8_9MICO</name>
<dbReference type="InterPro" id="IPR015813">
    <property type="entry name" value="Pyrv/PenolPyrv_kinase-like_dom"/>
</dbReference>
<dbReference type="Proteomes" id="UP000433493">
    <property type="component" value="Unassembled WGS sequence"/>
</dbReference>
<protein>
    <submittedName>
        <fullName evidence="5">Aldolase</fullName>
    </submittedName>
</protein>
<keyword evidence="3" id="KW-0456">Lyase</keyword>
<accession>A0A7J5BDD8</accession>
<keyword evidence="2" id="KW-0479">Metal-binding</keyword>
<evidence type="ECO:0000256" key="3">
    <source>
        <dbReference type="ARBA" id="ARBA00023239"/>
    </source>
</evidence>
<dbReference type="GO" id="GO:0005737">
    <property type="term" value="C:cytoplasm"/>
    <property type="evidence" value="ECO:0007669"/>
    <property type="project" value="TreeGrafter"/>
</dbReference>
<evidence type="ECO:0000313" key="6">
    <source>
        <dbReference type="Proteomes" id="UP000433493"/>
    </source>
</evidence>
<dbReference type="OrthoDB" id="3353438at2"/>
<gene>
    <name evidence="5" type="ORF">F8O05_05510</name>
</gene>
<dbReference type="SUPFAM" id="SSF51621">
    <property type="entry name" value="Phosphoenolpyruvate/pyruvate domain"/>
    <property type="match status" value="1"/>
</dbReference>
<dbReference type="PANTHER" id="PTHR30502">
    <property type="entry name" value="2-KETO-3-DEOXY-L-RHAMNONATE ALDOLASE"/>
    <property type="match status" value="1"/>
</dbReference>
<proteinExistence type="inferred from homology"/>
<dbReference type="AlphaFoldDB" id="A0A7J5BDD8"/>
<organism evidence="5 6">
    <name type="scientific">Gulosibacter chungangensis</name>
    <dbReference type="NCBI Taxonomy" id="979746"/>
    <lineage>
        <taxon>Bacteria</taxon>
        <taxon>Bacillati</taxon>
        <taxon>Actinomycetota</taxon>
        <taxon>Actinomycetes</taxon>
        <taxon>Micrococcales</taxon>
        <taxon>Microbacteriaceae</taxon>
        <taxon>Gulosibacter</taxon>
    </lineage>
</organism>
<evidence type="ECO:0000256" key="1">
    <source>
        <dbReference type="ARBA" id="ARBA00005568"/>
    </source>
</evidence>
<evidence type="ECO:0000256" key="2">
    <source>
        <dbReference type="ARBA" id="ARBA00022723"/>
    </source>
</evidence>
<dbReference type="InterPro" id="IPR040442">
    <property type="entry name" value="Pyrv_kinase-like_dom_sf"/>
</dbReference>
<feature type="domain" description="HpcH/HpaI aldolase/citrate lyase" evidence="4">
    <location>
        <begin position="26"/>
        <end position="236"/>
    </location>
</feature>
<sequence>MNPIPEGNELMELSKARELLARPSWGVWSVSGRFTAVDSVAELGFDWVCLDAQHGRWDDRSIVGSIAGHAGGKIPIFVRVLSSNVALIGRALDAGAAGIIVPMVENAEQAAATVDASRYPPVGKRSWGPIKAYGEASQAVGERVEPFLAVMIETATALNAAESIAAVPGVDMLFVGPFDLSLSLGLELDDMLHSDAGPLHDIVAAARAAGRATGAYAGDPARARRLREIGFDLVAATTEPDLMQRGGREVLGILG</sequence>
<evidence type="ECO:0000259" key="4">
    <source>
        <dbReference type="Pfam" id="PF03328"/>
    </source>
</evidence>
<evidence type="ECO:0000313" key="5">
    <source>
        <dbReference type="EMBL" id="KAB1644227.1"/>
    </source>
</evidence>
<dbReference type="GO" id="GO:0046872">
    <property type="term" value="F:metal ion binding"/>
    <property type="evidence" value="ECO:0007669"/>
    <property type="project" value="UniProtKB-KW"/>
</dbReference>
<dbReference type="Pfam" id="PF03328">
    <property type="entry name" value="HpcH_HpaI"/>
    <property type="match status" value="1"/>
</dbReference>